<evidence type="ECO:0000313" key="3">
    <source>
        <dbReference type="EMBL" id="PQV47312.1"/>
    </source>
</evidence>
<organism evidence="3 4">
    <name type="scientific">Jejuia pallidilutea</name>
    <dbReference type="NCBI Taxonomy" id="504487"/>
    <lineage>
        <taxon>Bacteria</taxon>
        <taxon>Pseudomonadati</taxon>
        <taxon>Bacteroidota</taxon>
        <taxon>Flavobacteriia</taxon>
        <taxon>Flavobacteriales</taxon>
        <taxon>Flavobacteriaceae</taxon>
        <taxon>Jejuia</taxon>
    </lineage>
</organism>
<evidence type="ECO:0000256" key="2">
    <source>
        <dbReference type="PIRNR" id="PIRNR006221"/>
    </source>
</evidence>
<reference evidence="3 4" key="1">
    <citation type="submission" date="2018-02" db="EMBL/GenBank/DDBJ databases">
        <title>Genomic Encyclopedia of Archaeal and Bacterial Type Strains, Phase II (KMG-II): from individual species to whole genera.</title>
        <authorList>
            <person name="Goeker M."/>
        </authorList>
    </citation>
    <scope>NUCLEOTIDE SEQUENCE [LARGE SCALE GENOMIC DNA]</scope>
    <source>
        <strain evidence="3 4">DSM 21165</strain>
    </source>
</reference>
<dbReference type="PANTHER" id="PTHR12149:SF8">
    <property type="entry name" value="PROTEIN-RIBULOSAMINE 3-KINASE"/>
    <property type="match status" value="1"/>
</dbReference>
<dbReference type="InterPro" id="IPR016477">
    <property type="entry name" value="Fructo-/Ketosamine-3-kinase"/>
</dbReference>
<gene>
    <name evidence="3" type="ORF">CLV33_10794</name>
</gene>
<dbReference type="Pfam" id="PF03881">
    <property type="entry name" value="Fructosamin_kin"/>
    <property type="match status" value="1"/>
</dbReference>
<sequence>MTSNLKKYLSNFITETITKVSSISGGDISKAYNIETISNTYFLKLNTTADALKMFQLEAKGLRLIEKTKTIKTPKVLACDIFEGASFLLLEFIESKVPSEKDFENLGHQLANLHQCTSENFGLDEDNFIGRLPQSNTKHKSWVDFYTFERLLPQLQLAQQKHLLSKKECPVAEHITTKLQSYFEDIKPSLLHGDLWSGNYLISKNGEPYLIDPAVYYGHNEVDIAMSKLFGGFNSSFYEAYQCNFHINANTKDRVVLYQLYYLLVHLNMFGNSYYGSVSKILKTYF</sequence>
<protein>
    <submittedName>
        <fullName evidence="3">Fructosamine-3-kinase</fullName>
    </submittedName>
</protein>
<dbReference type="Gene3D" id="3.90.1200.10">
    <property type="match status" value="1"/>
</dbReference>
<name>A0A362X1T0_9FLAO</name>
<dbReference type="RefSeq" id="WP_105474179.1">
    <property type="nucleotide sequence ID" value="NZ_PVEO01000007.1"/>
</dbReference>
<proteinExistence type="inferred from homology"/>
<dbReference type="EMBL" id="PVEO01000007">
    <property type="protein sequence ID" value="PQV47312.1"/>
    <property type="molecule type" value="Genomic_DNA"/>
</dbReference>
<dbReference type="Proteomes" id="UP000251545">
    <property type="component" value="Unassembled WGS sequence"/>
</dbReference>
<comment type="caution">
    <text evidence="3">The sequence shown here is derived from an EMBL/GenBank/DDBJ whole genome shotgun (WGS) entry which is preliminary data.</text>
</comment>
<keyword evidence="2" id="KW-0808">Transferase</keyword>
<dbReference type="SUPFAM" id="SSF56112">
    <property type="entry name" value="Protein kinase-like (PK-like)"/>
    <property type="match status" value="1"/>
</dbReference>
<evidence type="ECO:0000313" key="4">
    <source>
        <dbReference type="Proteomes" id="UP000251545"/>
    </source>
</evidence>
<dbReference type="AlphaFoldDB" id="A0A362X1T0"/>
<dbReference type="PIRSF" id="PIRSF006221">
    <property type="entry name" value="Ketosamine-3-kinase"/>
    <property type="match status" value="1"/>
</dbReference>
<dbReference type="Gene3D" id="3.30.200.20">
    <property type="entry name" value="Phosphorylase Kinase, domain 1"/>
    <property type="match status" value="1"/>
</dbReference>
<comment type="similarity">
    <text evidence="1 2">Belongs to the fructosamine kinase family.</text>
</comment>
<dbReference type="PANTHER" id="PTHR12149">
    <property type="entry name" value="FRUCTOSAMINE 3 KINASE-RELATED PROTEIN"/>
    <property type="match status" value="1"/>
</dbReference>
<accession>A0A362X1T0</accession>
<dbReference type="GO" id="GO:0016301">
    <property type="term" value="F:kinase activity"/>
    <property type="evidence" value="ECO:0007669"/>
    <property type="project" value="UniProtKB-UniRule"/>
</dbReference>
<evidence type="ECO:0000256" key="1">
    <source>
        <dbReference type="ARBA" id="ARBA00009460"/>
    </source>
</evidence>
<dbReference type="InterPro" id="IPR011009">
    <property type="entry name" value="Kinase-like_dom_sf"/>
</dbReference>
<keyword evidence="2 3" id="KW-0418">Kinase</keyword>